<feature type="region of interest" description="Disordered" evidence="1">
    <location>
        <begin position="345"/>
        <end position="372"/>
    </location>
</feature>
<proteinExistence type="predicted"/>
<dbReference type="CDD" id="cd00303">
    <property type="entry name" value="retropepsin_like"/>
    <property type="match status" value="1"/>
</dbReference>
<dbReference type="Pfam" id="PF03732">
    <property type="entry name" value="Retrotrans_gag"/>
    <property type="match status" value="1"/>
</dbReference>
<keyword evidence="4" id="KW-1185">Reference proteome</keyword>
<organism evidence="3 4">
    <name type="scientific">Handroanthus impetiginosus</name>
    <dbReference type="NCBI Taxonomy" id="429701"/>
    <lineage>
        <taxon>Eukaryota</taxon>
        <taxon>Viridiplantae</taxon>
        <taxon>Streptophyta</taxon>
        <taxon>Embryophyta</taxon>
        <taxon>Tracheophyta</taxon>
        <taxon>Spermatophyta</taxon>
        <taxon>Magnoliopsida</taxon>
        <taxon>eudicotyledons</taxon>
        <taxon>Gunneridae</taxon>
        <taxon>Pentapetalae</taxon>
        <taxon>asterids</taxon>
        <taxon>lamiids</taxon>
        <taxon>Lamiales</taxon>
        <taxon>Bignoniaceae</taxon>
        <taxon>Crescentiina</taxon>
        <taxon>Tabebuia alliance</taxon>
        <taxon>Handroanthus</taxon>
    </lineage>
</organism>
<feature type="compositionally biased region" description="Basic and acidic residues" evidence="1">
    <location>
        <begin position="828"/>
        <end position="843"/>
    </location>
</feature>
<dbReference type="OrthoDB" id="909915at2759"/>
<dbReference type="STRING" id="429701.A0A2G9G6E0"/>
<dbReference type="Gene3D" id="2.40.70.10">
    <property type="entry name" value="Acid Proteases"/>
    <property type="match status" value="1"/>
</dbReference>
<comment type="caution">
    <text evidence="3">The sequence shown here is derived from an EMBL/GenBank/DDBJ whole genome shotgun (WGS) entry which is preliminary data.</text>
</comment>
<dbReference type="InterPro" id="IPR021109">
    <property type="entry name" value="Peptidase_aspartic_dom_sf"/>
</dbReference>
<dbReference type="Proteomes" id="UP000231279">
    <property type="component" value="Unassembled WGS sequence"/>
</dbReference>
<dbReference type="AlphaFoldDB" id="A0A2G9G6E0"/>
<dbReference type="InterPro" id="IPR005162">
    <property type="entry name" value="Retrotrans_gag_dom"/>
</dbReference>
<accession>A0A2G9G6E0</accession>
<name>A0A2G9G6E0_9LAMI</name>
<feature type="region of interest" description="Disordered" evidence="1">
    <location>
        <begin position="819"/>
        <end position="843"/>
    </location>
</feature>
<feature type="domain" description="Retrotransposon gag" evidence="2">
    <location>
        <begin position="223"/>
        <end position="312"/>
    </location>
</feature>
<feature type="compositionally biased region" description="Polar residues" evidence="1">
    <location>
        <begin position="29"/>
        <end position="43"/>
    </location>
</feature>
<protein>
    <recommendedName>
        <fullName evidence="2">Retrotransposon gag domain-containing protein</fullName>
    </recommendedName>
</protein>
<sequence length="1086" mass="122562">MAPKRNQLVLNKNTGDTADPPAAWGKVTDVQSDDSNPSSPKGVNFNPSAFATLPTESATLNNQFVMMAKTISYLKKTVEDKDFQIAQLMSKLEYVGHGESSNNNGPASAFIAKERHADEAPPKQNLMQRPGHSTTSIATLSVQQLQDMITNTIRAQYGGPSQSSLVYSKPYTKRIDELSMPMGYQPPKLQQFDGKGNPKQQVAHFVETCNNAGTDGNLLVKQFVLSLKGNAFNWYIDLEPESIDSWDEMEREFLNRFYSTRRTVSMIELTNTKQWKDEPVVDYINCWRTLSLSCKDKLSEISAIEMCIQGMHWGLLYILQGIKPRNFEELATRAHDMELSIASHKSGFPIDDQKKEKKDSRRNEKSDKASVKESMAIKTTDIKFPSTNKKAEKVEDRRIPNERRRPTLKEMQEKEYPFPDSDVPHIFDELLARKLIELPEPKRPEEAGRVDDPKYCKYHRVVSHPIEKYFVIKEKIMSLARDDVIALDTDDTADANFADVVAATGPTYALKGQNTFLEETQPPKEVSVGSTTEAEDSTEWILVTRRQRQKQHVHRFHPLFLKDPQLLKCPKLKPEGKLRPHCTNLKSSKDPKRNLLTLGDFLPTTFFKHKSKPVITPFHEKRDQQFASCCATIAFTDEDLLLGSMPHNRPLFVSGFMNEQKVNRILIDGGSAIGVTVEELSRSHLTIQGFDQGSQRTIRMIRLDLTIGELIADILFHVIDARTSYHLLLGRPWLHENGVVPSTLHQCFKYSKNGEIVKVDADTKPLTESESHFADAKLYLNSDPVREVLPAKVLTCLPTEAKGVEPAILEISHTESRRLPVTKAGSGEAERTRQEKKKAASDDHQVIKNQLVVPIVGLGSLTPNKSLSPSIHQKIERAFDLKAYDLLARSGYDFSSPSRLGELKAELTGEKIHGLNKGQQRLRNQGFRVDKPKTGMGFMSVKPIRIRVTKKVDSVNVQHIAADKDTDDKGFKRNNDRVSVFNRLGTTVARPSVFQRLGGVNQVPSTCSRLNMSHQLRGSVFDRLENCSDQQSRKRSSDEETCVLEPEEEIQTFSLSQRSKAKPSIVLINMDRSLKVKRRIIKHSGN</sequence>
<evidence type="ECO:0000313" key="4">
    <source>
        <dbReference type="Proteomes" id="UP000231279"/>
    </source>
</evidence>
<evidence type="ECO:0000259" key="2">
    <source>
        <dbReference type="Pfam" id="PF03732"/>
    </source>
</evidence>
<dbReference type="PANTHER" id="PTHR33437:SF2">
    <property type="entry name" value="OS06G0361200 PROTEIN"/>
    <property type="match status" value="1"/>
</dbReference>
<evidence type="ECO:0000313" key="3">
    <source>
        <dbReference type="EMBL" id="PIN00867.1"/>
    </source>
</evidence>
<dbReference type="EMBL" id="NKXS01006722">
    <property type="protein sequence ID" value="PIN00867.1"/>
    <property type="molecule type" value="Genomic_DNA"/>
</dbReference>
<reference evidence="4" key="1">
    <citation type="journal article" date="2018" name="Gigascience">
        <title>Genome assembly of the Pink Ipe (Handroanthus impetiginosus, Bignoniaceae), a highly valued, ecologically keystone Neotropical timber forest tree.</title>
        <authorList>
            <person name="Silva-Junior O.B."/>
            <person name="Grattapaglia D."/>
            <person name="Novaes E."/>
            <person name="Collevatti R.G."/>
        </authorList>
    </citation>
    <scope>NUCLEOTIDE SEQUENCE [LARGE SCALE GENOMIC DNA]</scope>
    <source>
        <strain evidence="4">cv. UFG-1</strain>
    </source>
</reference>
<gene>
    <name evidence="3" type="ORF">CDL12_26634</name>
</gene>
<feature type="compositionally biased region" description="Basic and acidic residues" evidence="1">
    <location>
        <begin position="351"/>
        <end position="371"/>
    </location>
</feature>
<evidence type="ECO:0000256" key="1">
    <source>
        <dbReference type="SAM" id="MobiDB-lite"/>
    </source>
</evidence>
<feature type="region of interest" description="Disordered" evidence="1">
    <location>
        <begin position="1"/>
        <end position="43"/>
    </location>
</feature>
<dbReference type="PANTHER" id="PTHR33437">
    <property type="entry name" value="OS06G0361200 PROTEIN"/>
    <property type="match status" value="1"/>
</dbReference>